<keyword evidence="1" id="KW-0472">Membrane</keyword>
<proteinExistence type="predicted"/>
<evidence type="ECO:0008006" key="4">
    <source>
        <dbReference type="Google" id="ProtNLM"/>
    </source>
</evidence>
<evidence type="ECO:0000313" key="3">
    <source>
        <dbReference type="Proteomes" id="UP001211421"/>
    </source>
</evidence>
<feature type="transmembrane region" description="Helical" evidence="1">
    <location>
        <begin position="24"/>
        <end position="48"/>
    </location>
</feature>
<keyword evidence="1" id="KW-1133">Transmembrane helix</keyword>
<reference evidence="2" key="1">
    <citation type="submission" date="2023-01" db="EMBL/GenBank/DDBJ databases">
        <title>Human gut microbiome strain richness.</title>
        <authorList>
            <person name="Chen-Liaw A."/>
        </authorList>
    </citation>
    <scope>NUCLEOTIDE SEQUENCE</scope>
    <source>
        <strain evidence="2">D59st1_B8_D59t2_181005</strain>
    </source>
</reference>
<name>A0AAW6E0M6_9FIRM</name>
<dbReference type="EMBL" id="JAQMLS010000005">
    <property type="protein sequence ID" value="MDB8741995.1"/>
    <property type="molecule type" value="Genomic_DNA"/>
</dbReference>
<accession>A0AAW6E0M6</accession>
<comment type="caution">
    <text evidence="2">The sequence shown here is derived from an EMBL/GenBank/DDBJ whole genome shotgun (WGS) entry which is preliminary data.</text>
</comment>
<organism evidence="2 3">
    <name type="scientific">Ruminococcus bicirculans</name>
    <name type="common">ex Wegman et al. 2014</name>
    <dbReference type="NCBI Taxonomy" id="1160721"/>
    <lineage>
        <taxon>Bacteria</taxon>
        <taxon>Bacillati</taxon>
        <taxon>Bacillota</taxon>
        <taxon>Clostridia</taxon>
        <taxon>Eubacteriales</taxon>
        <taxon>Oscillospiraceae</taxon>
        <taxon>Ruminococcus</taxon>
    </lineage>
</organism>
<gene>
    <name evidence="2" type="ORF">PNV70_07920</name>
</gene>
<evidence type="ECO:0000256" key="1">
    <source>
        <dbReference type="SAM" id="Phobius"/>
    </source>
</evidence>
<sequence>MMIVVTQSKICIYKRGGFIKQEKVNYIFLILKILVILLFIFEFTILLINAHGTPVEKININSNETEVGRQNEIDCHLTSARALVGHLHINKMIMASDTIVRMSDIFIVEEDIVIDNIAEDITNEPCEPEIIIEQSNNYIGTFEGTWYCATDMGYSTPPYGSSGRILETGYSVASNYFPSGTLLYIEGTGVTGTYRVDDTGGMSNNVIDFYYWDRAFVPQSFLVSGRINIEVYIL</sequence>
<protein>
    <recommendedName>
        <fullName evidence="4">3D domain-containing protein</fullName>
    </recommendedName>
</protein>
<dbReference type="Proteomes" id="UP001211421">
    <property type="component" value="Unassembled WGS sequence"/>
</dbReference>
<dbReference type="AlphaFoldDB" id="A0AAW6E0M6"/>
<evidence type="ECO:0000313" key="2">
    <source>
        <dbReference type="EMBL" id="MDB8741995.1"/>
    </source>
</evidence>
<keyword evidence="1" id="KW-0812">Transmembrane</keyword>